<sequence length="114" mass="13075">MFGSQEEEQQERTERKRDIQSVTDWMSGVIRGEATRTFEVGSLQFEATTTTECLDVQCLDTSQPDARLNRSSYLKISFSPADFEPWVRSQMPSLKHKRIIPIPKVPPKPISTED</sequence>
<evidence type="ECO:0000313" key="3">
    <source>
        <dbReference type="Proteomes" id="UP000178085"/>
    </source>
</evidence>
<comment type="caution">
    <text evidence="2">The sequence shown here is derived from an EMBL/GenBank/DDBJ whole genome shotgun (WGS) entry which is preliminary data.</text>
</comment>
<gene>
    <name evidence="2" type="ORF">A3K51_00340</name>
</gene>
<evidence type="ECO:0000256" key="1">
    <source>
        <dbReference type="SAM" id="MobiDB-lite"/>
    </source>
</evidence>
<protein>
    <submittedName>
        <fullName evidence="2">Uncharacterized protein</fullName>
    </submittedName>
</protein>
<dbReference type="AlphaFoldDB" id="A0A1F4NPM2"/>
<name>A0A1F4NPM2_UNCK3</name>
<dbReference type="EMBL" id="METD01000001">
    <property type="protein sequence ID" value="OGB73316.1"/>
    <property type="molecule type" value="Genomic_DNA"/>
</dbReference>
<feature type="region of interest" description="Disordered" evidence="1">
    <location>
        <begin position="1"/>
        <end position="20"/>
    </location>
</feature>
<proteinExistence type="predicted"/>
<evidence type="ECO:0000313" key="2">
    <source>
        <dbReference type="EMBL" id="OGB73316.1"/>
    </source>
</evidence>
<accession>A0A1F4NPM2</accession>
<reference evidence="2 3" key="1">
    <citation type="journal article" date="2016" name="Nat. Commun.">
        <title>Thousands of microbial genomes shed light on interconnected biogeochemical processes in an aquifer system.</title>
        <authorList>
            <person name="Anantharaman K."/>
            <person name="Brown C.T."/>
            <person name="Hug L.A."/>
            <person name="Sharon I."/>
            <person name="Castelle C.J."/>
            <person name="Probst A.J."/>
            <person name="Thomas B.C."/>
            <person name="Singh A."/>
            <person name="Wilkins M.J."/>
            <person name="Karaoz U."/>
            <person name="Brodie E.L."/>
            <person name="Williams K.H."/>
            <person name="Hubbard S.S."/>
            <person name="Banfield J.F."/>
        </authorList>
    </citation>
    <scope>NUCLEOTIDE SEQUENCE [LARGE SCALE GENOMIC DNA]</scope>
</reference>
<organism evidence="2 3">
    <name type="scientific">candidate division Kazan bacterium RIFCSPLOWO2_01_FULL_45_19</name>
    <dbReference type="NCBI Taxonomy" id="1798538"/>
    <lineage>
        <taxon>Bacteria</taxon>
        <taxon>Bacteria division Kazan-3B-28</taxon>
    </lineage>
</organism>
<feature type="compositionally biased region" description="Basic and acidic residues" evidence="1">
    <location>
        <begin position="10"/>
        <end position="19"/>
    </location>
</feature>
<dbReference type="Proteomes" id="UP000178085">
    <property type="component" value="Unassembled WGS sequence"/>
</dbReference>